<accession>A0A9D4SRZ7</accession>
<dbReference type="AlphaFoldDB" id="A0A9D4SRZ7"/>
<keyword evidence="2" id="KW-1185">Reference proteome</keyword>
<gene>
    <name evidence="1" type="ORF">HPB52_009193</name>
</gene>
<name>A0A9D4SRZ7_RHISA</name>
<evidence type="ECO:0000313" key="2">
    <source>
        <dbReference type="Proteomes" id="UP000821837"/>
    </source>
</evidence>
<dbReference type="EMBL" id="JABSTV010001253">
    <property type="protein sequence ID" value="KAH7943537.1"/>
    <property type="molecule type" value="Genomic_DNA"/>
</dbReference>
<reference evidence="1" key="2">
    <citation type="submission" date="2021-09" db="EMBL/GenBank/DDBJ databases">
        <authorList>
            <person name="Jia N."/>
            <person name="Wang J."/>
            <person name="Shi W."/>
            <person name="Du L."/>
            <person name="Sun Y."/>
            <person name="Zhan W."/>
            <person name="Jiang J."/>
            <person name="Wang Q."/>
            <person name="Zhang B."/>
            <person name="Ji P."/>
            <person name="Sakyi L.B."/>
            <person name="Cui X."/>
            <person name="Yuan T."/>
            <person name="Jiang B."/>
            <person name="Yang W."/>
            <person name="Lam T.T.-Y."/>
            <person name="Chang Q."/>
            <person name="Ding S."/>
            <person name="Wang X."/>
            <person name="Zhu J."/>
            <person name="Ruan X."/>
            <person name="Zhao L."/>
            <person name="Wei J."/>
            <person name="Que T."/>
            <person name="Du C."/>
            <person name="Cheng J."/>
            <person name="Dai P."/>
            <person name="Han X."/>
            <person name="Huang E."/>
            <person name="Gao Y."/>
            <person name="Liu J."/>
            <person name="Shao H."/>
            <person name="Ye R."/>
            <person name="Li L."/>
            <person name="Wei W."/>
            <person name="Wang X."/>
            <person name="Wang C."/>
            <person name="Huo Q."/>
            <person name="Li W."/>
            <person name="Guo W."/>
            <person name="Chen H."/>
            <person name="Chen S."/>
            <person name="Zhou L."/>
            <person name="Zhou L."/>
            <person name="Ni X."/>
            <person name="Tian J."/>
            <person name="Zhou Y."/>
            <person name="Sheng Y."/>
            <person name="Liu T."/>
            <person name="Pan Y."/>
            <person name="Xia L."/>
            <person name="Li J."/>
            <person name="Zhao F."/>
            <person name="Cao W."/>
        </authorList>
    </citation>
    <scope>NUCLEOTIDE SEQUENCE</scope>
    <source>
        <strain evidence="1">Rsan-2018</strain>
        <tissue evidence="1">Larvae</tissue>
    </source>
</reference>
<organism evidence="1 2">
    <name type="scientific">Rhipicephalus sanguineus</name>
    <name type="common">Brown dog tick</name>
    <name type="synonym">Ixodes sanguineus</name>
    <dbReference type="NCBI Taxonomy" id="34632"/>
    <lineage>
        <taxon>Eukaryota</taxon>
        <taxon>Metazoa</taxon>
        <taxon>Ecdysozoa</taxon>
        <taxon>Arthropoda</taxon>
        <taxon>Chelicerata</taxon>
        <taxon>Arachnida</taxon>
        <taxon>Acari</taxon>
        <taxon>Parasitiformes</taxon>
        <taxon>Ixodida</taxon>
        <taxon>Ixodoidea</taxon>
        <taxon>Ixodidae</taxon>
        <taxon>Rhipicephalinae</taxon>
        <taxon>Rhipicephalus</taxon>
        <taxon>Rhipicephalus</taxon>
    </lineage>
</organism>
<protein>
    <submittedName>
        <fullName evidence="1">Uncharacterized protein</fullName>
    </submittedName>
</protein>
<dbReference type="Proteomes" id="UP000821837">
    <property type="component" value="Unassembled WGS sequence"/>
</dbReference>
<reference evidence="1" key="1">
    <citation type="journal article" date="2020" name="Cell">
        <title>Large-Scale Comparative Analyses of Tick Genomes Elucidate Their Genetic Diversity and Vector Capacities.</title>
        <authorList>
            <consortium name="Tick Genome and Microbiome Consortium (TIGMIC)"/>
            <person name="Jia N."/>
            <person name="Wang J."/>
            <person name="Shi W."/>
            <person name="Du L."/>
            <person name="Sun Y."/>
            <person name="Zhan W."/>
            <person name="Jiang J.F."/>
            <person name="Wang Q."/>
            <person name="Zhang B."/>
            <person name="Ji P."/>
            <person name="Bell-Sakyi L."/>
            <person name="Cui X.M."/>
            <person name="Yuan T.T."/>
            <person name="Jiang B.G."/>
            <person name="Yang W.F."/>
            <person name="Lam T.T."/>
            <person name="Chang Q.C."/>
            <person name="Ding S.J."/>
            <person name="Wang X.J."/>
            <person name="Zhu J.G."/>
            <person name="Ruan X.D."/>
            <person name="Zhao L."/>
            <person name="Wei J.T."/>
            <person name="Ye R.Z."/>
            <person name="Que T.C."/>
            <person name="Du C.H."/>
            <person name="Zhou Y.H."/>
            <person name="Cheng J.X."/>
            <person name="Dai P.F."/>
            <person name="Guo W.B."/>
            <person name="Han X.H."/>
            <person name="Huang E.J."/>
            <person name="Li L.F."/>
            <person name="Wei W."/>
            <person name="Gao Y.C."/>
            <person name="Liu J.Z."/>
            <person name="Shao H.Z."/>
            <person name="Wang X."/>
            <person name="Wang C.C."/>
            <person name="Yang T.C."/>
            <person name="Huo Q.B."/>
            <person name="Li W."/>
            <person name="Chen H.Y."/>
            <person name="Chen S.E."/>
            <person name="Zhou L.G."/>
            <person name="Ni X.B."/>
            <person name="Tian J.H."/>
            <person name="Sheng Y."/>
            <person name="Liu T."/>
            <person name="Pan Y.S."/>
            <person name="Xia L.Y."/>
            <person name="Li J."/>
            <person name="Zhao F."/>
            <person name="Cao W.C."/>
        </authorList>
    </citation>
    <scope>NUCLEOTIDE SEQUENCE</scope>
    <source>
        <strain evidence="1">Rsan-2018</strain>
    </source>
</reference>
<sequence>MDLPKSPFSGSRLNYRAPCTSSEGRLCDVFKELPLWNEYFWPVGFQLRELSPGQLITRRTA</sequence>
<comment type="caution">
    <text evidence="1">The sequence shown here is derived from an EMBL/GenBank/DDBJ whole genome shotgun (WGS) entry which is preliminary data.</text>
</comment>
<proteinExistence type="predicted"/>
<evidence type="ECO:0000313" key="1">
    <source>
        <dbReference type="EMBL" id="KAH7943537.1"/>
    </source>
</evidence>